<dbReference type="Pfam" id="PF00561">
    <property type="entry name" value="Abhydrolase_1"/>
    <property type="match status" value="1"/>
</dbReference>
<dbReference type="GO" id="GO:0016787">
    <property type="term" value="F:hydrolase activity"/>
    <property type="evidence" value="ECO:0007669"/>
    <property type="project" value="UniProtKB-KW"/>
</dbReference>
<dbReference type="InterPro" id="IPR000639">
    <property type="entry name" value="Epox_hydrolase-like"/>
</dbReference>
<dbReference type="InterPro" id="IPR000073">
    <property type="entry name" value="AB_hydrolase_1"/>
</dbReference>
<gene>
    <name evidence="3" type="ORF">BJY24_006274</name>
</gene>
<feature type="domain" description="AB hydrolase-1" evidence="2">
    <location>
        <begin position="27"/>
        <end position="133"/>
    </location>
</feature>
<organism evidence="3 4">
    <name type="scientific">Nocardia transvalensis</name>
    <dbReference type="NCBI Taxonomy" id="37333"/>
    <lineage>
        <taxon>Bacteria</taxon>
        <taxon>Bacillati</taxon>
        <taxon>Actinomycetota</taxon>
        <taxon>Actinomycetes</taxon>
        <taxon>Mycobacteriales</taxon>
        <taxon>Nocardiaceae</taxon>
        <taxon>Nocardia</taxon>
    </lineage>
</organism>
<keyword evidence="4" id="KW-1185">Reference proteome</keyword>
<evidence type="ECO:0000313" key="3">
    <source>
        <dbReference type="EMBL" id="MBB5917362.1"/>
    </source>
</evidence>
<sequence>MVVTELVRARGLEFEVDVRGRDGDAGVVLLHGFPQSSASWELVGDALAAHGVRSWAPNQRGYSPGARPAGIDAYRLSELTADVLALCDELSLGTVHLVGHDWGAIVAWATAARRPERVASLTAVSVPHPAAFARARVEDPVQREKSGYIEHLVRPGAEYLLTADDAAGLRLGFGAAVPPAIADRHIARLLAPNAMASALNWYRAIGGDWTAVPPVTTPSTLVWGTGDIAVARAGIDLCAEFVHADFDLLVLDDKGHWLPEEAPDELTAAILARLDSGR</sequence>
<proteinExistence type="predicted"/>
<reference evidence="3 4" key="1">
    <citation type="submission" date="2020-08" db="EMBL/GenBank/DDBJ databases">
        <title>Sequencing the genomes of 1000 actinobacteria strains.</title>
        <authorList>
            <person name="Klenk H.-P."/>
        </authorList>
    </citation>
    <scope>NUCLEOTIDE SEQUENCE [LARGE SCALE GENOMIC DNA]</scope>
    <source>
        <strain evidence="3 4">DSM 43582</strain>
    </source>
</reference>
<dbReference type="AlphaFoldDB" id="A0A7W9PJK3"/>
<comment type="caution">
    <text evidence="3">The sequence shown here is derived from an EMBL/GenBank/DDBJ whole genome shotgun (WGS) entry which is preliminary data.</text>
</comment>
<dbReference type="PRINTS" id="PR00412">
    <property type="entry name" value="EPOXHYDRLASE"/>
</dbReference>
<dbReference type="PANTHER" id="PTHR43329">
    <property type="entry name" value="EPOXIDE HYDROLASE"/>
    <property type="match status" value="1"/>
</dbReference>
<evidence type="ECO:0000313" key="4">
    <source>
        <dbReference type="Proteomes" id="UP000540412"/>
    </source>
</evidence>
<dbReference type="RefSeq" id="WP_040749931.1">
    <property type="nucleotide sequence ID" value="NZ_JACHIT010000002.1"/>
</dbReference>
<keyword evidence="1" id="KW-0378">Hydrolase</keyword>
<accession>A0A7W9PJK3</accession>
<dbReference type="InterPro" id="IPR029058">
    <property type="entry name" value="AB_hydrolase_fold"/>
</dbReference>
<dbReference type="Gene3D" id="3.40.50.1820">
    <property type="entry name" value="alpha/beta hydrolase"/>
    <property type="match status" value="1"/>
</dbReference>
<dbReference type="SUPFAM" id="SSF53474">
    <property type="entry name" value="alpha/beta-Hydrolases"/>
    <property type="match status" value="1"/>
</dbReference>
<dbReference type="EMBL" id="JACHIT010000002">
    <property type="protein sequence ID" value="MBB5917362.1"/>
    <property type="molecule type" value="Genomic_DNA"/>
</dbReference>
<dbReference type="Proteomes" id="UP000540412">
    <property type="component" value="Unassembled WGS sequence"/>
</dbReference>
<evidence type="ECO:0000259" key="2">
    <source>
        <dbReference type="Pfam" id="PF00561"/>
    </source>
</evidence>
<evidence type="ECO:0000256" key="1">
    <source>
        <dbReference type="ARBA" id="ARBA00022801"/>
    </source>
</evidence>
<protein>
    <submittedName>
        <fullName evidence="3">Pimeloyl-ACP methyl ester carboxylesterase</fullName>
    </submittedName>
</protein>
<name>A0A7W9PJK3_9NOCA</name>